<keyword evidence="10" id="KW-0460">Magnesium</keyword>
<dbReference type="GO" id="GO:0004496">
    <property type="term" value="F:mevalonate kinase activity"/>
    <property type="evidence" value="ECO:0007669"/>
    <property type="project" value="UniProtKB-EC"/>
</dbReference>
<dbReference type="InterPro" id="IPR014721">
    <property type="entry name" value="Ribsml_uS5_D2-typ_fold_subgr"/>
</dbReference>
<dbReference type="AlphaFoldDB" id="A0A561SGI9"/>
<dbReference type="UniPathway" id="UPA00057">
    <property type="reaction ID" value="UER00098"/>
</dbReference>
<evidence type="ECO:0000256" key="6">
    <source>
        <dbReference type="ARBA" id="ARBA00022679"/>
    </source>
</evidence>
<evidence type="ECO:0000256" key="7">
    <source>
        <dbReference type="ARBA" id="ARBA00022741"/>
    </source>
</evidence>
<comment type="subcellular location">
    <subcellularLocation>
        <location evidence="1">Cytoplasm</location>
    </subcellularLocation>
</comment>
<keyword evidence="7" id="KW-0547">Nucleotide-binding</keyword>
<keyword evidence="8 15" id="KW-0418">Kinase</keyword>
<evidence type="ECO:0000259" key="14">
    <source>
        <dbReference type="Pfam" id="PF08544"/>
    </source>
</evidence>
<evidence type="ECO:0000256" key="9">
    <source>
        <dbReference type="ARBA" id="ARBA00022840"/>
    </source>
</evidence>
<accession>A0A561SGI9</accession>
<reference evidence="15 16" key="1">
    <citation type="submission" date="2019-06" db="EMBL/GenBank/DDBJ databases">
        <title>Sequencing the genomes of 1000 actinobacteria strains.</title>
        <authorList>
            <person name="Klenk H.-P."/>
        </authorList>
    </citation>
    <scope>NUCLEOTIDE SEQUENCE [LARGE SCALE GENOMIC DNA]</scope>
    <source>
        <strain evidence="15 16">DSM 41695</strain>
    </source>
</reference>
<dbReference type="InterPro" id="IPR013750">
    <property type="entry name" value="GHMP_kinase_C_dom"/>
</dbReference>
<dbReference type="PANTHER" id="PTHR43290">
    <property type="entry name" value="MEVALONATE KINASE"/>
    <property type="match status" value="1"/>
</dbReference>
<dbReference type="Gene3D" id="3.30.230.10">
    <property type="match status" value="1"/>
</dbReference>
<dbReference type="Pfam" id="PF08544">
    <property type="entry name" value="GHMP_kinases_C"/>
    <property type="match status" value="1"/>
</dbReference>
<evidence type="ECO:0000313" key="15">
    <source>
        <dbReference type="EMBL" id="TWF73986.1"/>
    </source>
</evidence>
<keyword evidence="4" id="KW-0963">Cytoplasm</keyword>
<evidence type="ECO:0000256" key="12">
    <source>
        <dbReference type="ARBA" id="ARBA00029438"/>
    </source>
</evidence>
<dbReference type="InterPro" id="IPR020568">
    <property type="entry name" value="Ribosomal_Su5_D2-typ_SF"/>
</dbReference>
<dbReference type="PRINTS" id="PR00959">
    <property type="entry name" value="MEVGALKINASE"/>
</dbReference>
<dbReference type="PANTHER" id="PTHR43290:SF2">
    <property type="entry name" value="MEVALONATE KINASE"/>
    <property type="match status" value="1"/>
</dbReference>
<evidence type="ECO:0000256" key="3">
    <source>
        <dbReference type="ARBA" id="ARBA00012103"/>
    </source>
</evidence>
<evidence type="ECO:0000256" key="1">
    <source>
        <dbReference type="ARBA" id="ARBA00004496"/>
    </source>
</evidence>
<evidence type="ECO:0000256" key="2">
    <source>
        <dbReference type="ARBA" id="ARBA00006495"/>
    </source>
</evidence>
<dbReference type="InterPro" id="IPR006203">
    <property type="entry name" value="GHMP_knse_ATP-bd_CS"/>
</dbReference>
<evidence type="ECO:0000256" key="10">
    <source>
        <dbReference type="ARBA" id="ARBA00022842"/>
    </source>
</evidence>
<dbReference type="Gene3D" id="3.30.70.890">
    <property type="entry name" value="GHMP kinase, C-terminal domain"/>
    <property type="match status" value="1"/>
</dbReference>
<sequence>MLQQIPQRPPTYPTSMAQGQRVATGEAHGKAILLGEHAAIYGAPALALPLQELRCRVTVCGSPASTAGASRLYLATPGPQGAAEETARAVPEEFLLLLSAFAERAGLGAPPAVDIRLDSRVPPSSGLGSSAASARALVRALDAFFATGLDEQTIFDLVQVSERSAHGMASGIDALATGSERPILLAGGRLRTPSVGSGFYLVVADSGSGGSTRKAVGMLRDAFARNPKGRTRFVHRSTALTEAALEDLAAGRLPALGRHLTDCHAMLAALGLTTDRTNALVHMALDAGALGAKMTGGGLGGCVVALTTTAAQAASVSTTLAGRTGARTWIAAVAKEAEHDCP</sequence>
<dbReference type="GO" id="GO:0005829">
    <property type="term" value="C:cytosol"/>
    <property type="evidence" value="ECO:0007669"/>
    <property type="project" value="TreeGrafter"/>
</dbReference>
<feature type="domain" description="GHMP kinase N-terminal" evidence="13">
    <location>
        <begin position="99"/>
        <end position="176"/>
    </location>
</feature>
<dbReference type="InterPro" id="IPR036554">
    <property type="entry name" value="GHMP_kinase_C_sf"/>
</dbReference>
<keyword evidence="11" id="KW-0443">Lipid metabolism</keyword>
<dbReference type="GO" id="GO:0019287">
    <property type="term" value="P:isopentenyl diphosphate biosynthetic process, mevalonate pathway"/>
    <property type="evidence" value="ECO:0007669"/>
    <property type="project" value="UniProtKB-UniPathway"/>
</dbReference>
<keyword evidence="16" id="KW-1185">Reference proteome</keyword>
<dbReference type="EMBL" id="VIWV01000002">
    <property type="protein sequence ID" value="TWF73986.1"/>
    <property type="molecule type" value="Genomic_DNA"/>
</dbReference>
<comment type="similarity">
    <text evidence="2">Belongs to the GHMP kinase family. Mevalonate kinase subfamily.</text>
</comment>
<name>A0A561SGI9_9ACTN</name>
<comment type="pathway">
    <text evidence="12">Isoprenoid biosynthesis; isopentenyl diphosphate biosynthesis via mevalonate pathway; isopentenyl diphosphate from (R)-mevalonate: step 1/3.</text>
</comment>
<keyword evidence="6" id="KW-0808">Transferase</keyword>
<dbReference type="Pfam" id="PF00288">
    <property type="entry name" value="GHMP_kinases_N"/>
    <property type="match status" value="1"/>
</dbReference>
<keyword evidence="5" id="KW-0444">Lipid biosynthesis</keyword>
<dbReference type="SUPFAM" id="SSF54211">
    <property type="entry name" value="Ribosomal protein S5 domain 2-like"/>
    <property type="match status" value="1"/>
</dbReference>
<evidence type="ECO:0000259" key="13">
    <source>
        <dbReference type="Pfam" id="PF00288"/>
    </source>
</evidence>
<dbReference type="NCBIfam" id="TIGR00549">
    <property type="entry name" value="mevalon_kin"/>
    <property type="match status" value="1"/>
</dbReference>
<dbReference type="GO" id="GO:0005524">
    <property type="term" value="F:ATP binding"/>
    <property type="evidence" value="ECO:0007669"/>
    <property type="project" value="UniProtKB-KW"/>
</dbReference>
<dbReference type="Proteomes" id="UP000316603">
    <property type="component" value="Unassembled WGS sequence"/>
</dbReference>
<evidence type="ECO:0000313" key="16">
    <source>
        <dbReference type="Proteomes" id="UP000316603"/>
    </source>
</evidence>
<dbReference type="InterPro" id="IPR006205">
    <property type="entry name" value="Mev_gal_kin"/>
</dbReference>
<dbReference type="EC" id="2.7.1.36" evidence="3"/>
<dbReference type="InterPro" id="IPR006204">
    <property type="entry name" value="GHMP_kinase_N_dom"/>
</dbReference>
<gene>
    <name evidence="15" type="ORF">FHX78_1218</name>
</gene>
<proteinExistence type="inferred from homology"/>
<protein>
    <recommendedName>
        <fullName evidence="3">mevalonate kinase</fullName>
        <ecNumber evidence="3">2.7.1.36</ecNumber>
    </recommendedName>
</protein>
<comment type="caution">
    <text evidence="15">The sequence shown here is derived from an EMBL/GenBank/DDBJ whole genome shotgun (WGS) entry which is preliminary data.</text>
</comment>
<evidence type="ECO:0000256" key="11">
    <source>
        <dbReference type="ARBA" id="ARBA00023098"/>
    </source>
</evidence>
<evidence type="ECO:0000256" key="5">
    <source>
        <dbReference type="ARBA" id="ARBA00022516"/>
    </source>
</evidence>
<organism evidence="15 16">
    <name type="scientific">Streptomyces capillispiralis</name>
    <dbReference type="NCBI Taxonomy" id="68182"/>
    <lineage>
        <taxon>Bacteria</taxon>
        <taxon>Bacillati</taxon>
        <taxon>Actinomycetota</taxon>
        <taxon>Actinomycetes</taxon>
        <taxon>Kitasatosporales</taxon>
        <taxon>Streptomycetaceae</taxon>
        <taxon>Streptomyces</taxon>
    </lineage>
</organism>
<evidence type="ECO:0000256" key="8">
    <source>
        <dbReference type="ARBA" id="ARBA00022777"/>
    </source>
</evidence>
<keyword evidence="9" id="KW-0067">ATP-binding</keyword>
<evidence type="ECO:0000256" key="4">
    <source>
        <dbReference type="ARBA" id="ARBA00022490"/>
    </source>
</evidence>
<feature type="domain" description="GHMP kinase C-terminal" evidence="14">
    <location>
        <begin position="244"/>
        <end position="317"/>
    </location>
</feature>
<dbReference type="SUPFAM" id="SSF55060">
    <property type="entry name" value="GHMP Kinase, C-terminal domain"/>
    <property type="match status" value="1"/>
</dbReference>
<dbReference type="PROSITE" id="PS00627">
    <property type="entry name" value="GHMP_KINASES_ATP"/>
    <property type="match status" value="1"/>
</dbReference>